<reference evidence="2 3" key="1">
    <citation type="journal article" date="2023" name="Sci. Data">
        <title>Genome assembly of the Korean intertidal mud-creeper Batillaria attramentaria.</title>
        <authorList>
            <person name="Patra A.K."/>
            <person name="Ho P.T."/>
            <person name="Jun S."/>
            <person name="Lee S.J."/>
            <person name="Kim Y."/>
            <person name="Won Y.J."/>
        </authorList>
    </citation>
    <scope>NUCLEOTIDE SEQUENCE [LARGE SCALE GENOMIC DNA]</scope>
    <source>
        <strain evidence="2">Wonlab-2016</strain>
    </source>
</reference>
<evidence type="ECO:0000256" key="1">
    <source>
        <dbReference type="SAM" id="MobiDB-lite"/>
    </source>
</evidence>
<sequence>MGGSRLKPCPYTHTATTASHEYSQASSPLGRDRKTLGLSPAPRQAIRGQPRPAVRCLSTITY</sequence>
<evidence type="ECO:0000313" key="2">
    <source>
        <dbReference type="EMBL" id="KAK7506335.1"/>
    </source>
</evidence>
<feature type="region of interest" description="Disordered" evidence="1">
    <location>
        <begin position="1"/>
        <end position="51"/>
    </location>
</feature>
<dbReference type="AlphaFoldDB" id="A0ABD0M3U7"/>
<protein>
    <submittedName>
        <fullName evidence="2">Uncharacterized protein</fullName>
    </submittedName>
</protein>
<organism evidence="2 3">
    <name type="scientific">Batillaria attramentaria</name>
    <dbReference type="NCBI Taxonomy" id="370345"/>
    <lineage>
        <taxon>Eukaryota</taxon>
        <taxon>Metazoa</taxon>
        <taxon>Spiralia</taxon>
        <taxon>Lophotrochozoa</taxon>
        <taxon>Mollusca</taxon>
        <taxon>Gastropoda</taxon>
        <taxon>Caenogastropoda</taxon>
        <taxon>Sorbeoconcha</taxon>
        <taxon>Cerithioidea</taxon>
        <taxon>Batillariidae</taxon>
        <taxon>Batillaria</taxon>
    </lineage>
</organism>
<dbReference type="EMBL" id="JACVVK020000007">
    <property type="protein sequence ID" value="KAK7506335.1"/>
    <property type="molecule type" value="Genomic_DNA"/>
</dbReference>
<feature type="non-terminal residue" evidence="2">
    <location>
        <position position="62"/>
    </location>
</feature>
<name>A0ABD0M3U7_9CAEN</name>
<gene>
    <name evidence="2" type="ORF">BaRGS_00002447</name>
</gene>
<comment type="caution">
    <text evidence="2">The sequence shown here is derived from an EMBL/GenBank/DDBJ whole genome shotgun (WGS) entry which is preliminary data.</text>
</comment>
<keyword evidence="3" id="KW-1185">Reference proteome</keyword>
<feature type="compositionally biased region" description="Polar residues" evidence="1">
    <location>
        <begin position="13"/>
        <end position="27"/>
    </location>
</feature>
<proteinExistence type="predicted"/>
<accession>A0ABD0M3U7</accession>
<evidence type="ECO:0000313" key="3">
    <source>
        <dbReference type="Proteomes" id="UP001519460"/>
    </source>
</evidence>
<dbReference type="Proteomes" id="UP001519460">
    <property type="component" value="Unassembled WGS sequence"/>
</dbReference>